<keyword evidence="9 18" id="KW-0418">Kinase</keyword>
<dbReference type="GeneTree" id="ENSGT00940000160020"/>
<keyword evidence="6" id="KW-0808">Transferase</keyword>
<dbReference type="FunFam" id="1.10.510.10:FF:000346">
    <property type="entry name" value="Serine/threonine-protein kinase NIM1"/>
    <property type="match status" value="1"/>
</dbReference>
<gene>
    <name evidence="16 18" type="primary">NIM1K</name>
</gene>
<dbReference type="STRING" id="29073.ENSUMAP00000009466"/>
<dbReference type="InterPro" id="IPR049571">
    <property type="entry name" value="NIM1K_STKc"/>
</dbReference>
<dbReference type="GO" id="GO:0050321">
    <property type="term" value="F:tau-protein kinase activity"/>
    <property type="evidence" value="ECO:0007669"/>
    <property type="project" value="TreeGrafter"/>
</dbReference>
<dbReference type="PROSITE" id="PS50011">
    <property type="entry name" value="PROTEIN_KINASE_DOM"/>
    <property type="match status" value="1"/>
</dbReference>
<evidence type="ECO:0000256" key="14">
    <source>
        <dbReference type="SAM" id="MobiDB-lite"/>
    </source>
</evidence>
<dbReference type="GO" id="GO:0035556">
    <property type="term" value="P:intracellular signal transduction"/>
    <property type="evidence" value="ECO:0007669"/>
    <property type="project" value="TreeGrafter"/>
</dbReference>
<evidence type="ECO:0000256" key="13">
    <source>
        <dbReference type="ARBA" id="ARBA00048679"/>
    </source>
</evidence>
<dbReference type="CDD" id="cd14075">
    <property type="entry name" value="STKc_NIM1"/>
    <property type="match status" value="1"/>
</dbReference>
<keyword evidence="10" id="KW-0067">ATP-binding</keyword>
<keyword evidence="4" id="KW-0723">Serine/threonine-protein kinase</keyword>
<dbReference type="EC" id="2.7.11.1" evidence="3"/>
<dbReference type="GeneID" id="103664654"/>
<evidence type="ECO:0000256" key="11">
    <source>
        <dbReference type="ARBA" id="ARBA00022842"/>
    </source>
</evidence>
<dbReference type="OrthoDB" id="193931at2759"/>
<dbReference type="InterPro" id="IPR011009">
    <property type="entry name" value="Kinase-like_dom_sf"/>
</dbReference>
<dbReference type="InterPro" id="IPR000719">
    <property type="entry name" value="Prot_kinase_dom"/>
</dbReference>
<dbReference type="Gene3D" id="1.10.510.10">
    <property type="entry name" value="Transferase(Phosphotransferase) domain 1"/>
    <property type="match status" value="1"/>
</dbReference>
<dbReference type="GO" id="GO:0000226">
    <property type="term" value="P:microtubule cytoskeleton organization"/>
    <property type="evidence" value="ECO:0007669"/>
    <property type="project" value="TreeGrafter"/>
</dbReference>
<keyword evidence="7" id="KW-0479">Metal-binding</keyword>
<evidence type="ECO:0000256" key="10">
    <source>
        <dbReference type="ARBA" id="ARBA00022840"/>
    </source>
</evidence>
<keyword evidence="8" id="KW-0547">Nucleotide-binding</keyword>
<dbReference type="AlphaFoldDB" id="A0A384C7K8"/>
<dbReference type="SUPFAM" id="SSF56112">
    <property type="entry name" value="Protein kinase-like (PK-like)"/>
    <property type="match status" value="1"/>
</dbReference>
<comment type="similarity">
    <text evidence="2">Belongs to the protein kinase superfamily. CAMK Ser/Thr protein kinase family.</text>
</comment>
<accession>A0A384C7K8</accession>
<evidence type="ECO:0000256" key="7">
    <source>
        <dbReference type="ARBA" id="ARBA00022723"/>
    </source>
</evidence>
<keyword evidence="17" id="KW-1185">Reference proteome</keyword>
<feature type="compositionally biased region" description="Basic residues" evidence="14">
    <location>
        <begin position="120"/>
        <end position="130"/>
    </location>
</feature>
<evidence type="ECO:0000256" key="1">
    <source>
        <dbReference type="ARBA" id="ARBA00001946"/>
    </source>
</evidence>
<organism evidence="17 18">
    <name type="scientific">Ursus maritimus</name>
    <name type="common">Polar bear</name>
    <name type="synonym">Thalarctos maritimus</name>
    <dbReference type="NCBI Taxonomy" id="29073"/>
    <lineage>
        <taxon>Eukaryota</taxon>
        <taxon>Metazoa</taxon>
        <taxon>Chordata</taxon>
        <taxon>Craniata</taxon>
        <taxon>Vertebrata</taxon>
        <taxon>Euteleostomi</taxon>
        <taxon>Mammalia</taxon>
        <taxon>Eutheria</taxon>
        <taxon>Laurasiatheria</taxon>
        <taxon>Carnivora</taxon>
        <taxon>Caniformia</taxon>
        <taxon>Ursidae</taxon>
        <taxon>Ursus</taxon>
    </lineage>
</organism>
<evidence type="ECO:0000256" key="6">
    <source>
        <dbReference type="ARBA" id="ARBA00022679"/>
    </source>
</evidence>
<evidence type="ECO:0000256" key="4">
    <source>
        <dbReference type="ARBA" id="ARBA00022527"/>
    </source>
</evidence>
<dbReference type="Proteomes" id="UP000261680">
    <property type="component" value="Unplaced"/>
</dbReference>
<keyword evidence="11" id="KW-0460">Magnesium</keyword>
<dbReference type="Ensembl" id="ENSUMAT00000011328.1">
    <property type="protein sequence ID" value="ENSUMAP00000009466.1"/>
    <property type="gene ID" value="ENSUMAG00000007155.1"/>
</dbReference>
<evidence type="ECO:0000313" key="17">
    <source>
        <dbReference type="Proteomes" id="UP000261680"/>
    </source>
</evidence>
<evidence type="ECO:0000259" key="15">
    <source>
        <dbReference type="PROSITE" id="PS50011"/>
    </source>
</evidence>
<dbReference type="SMART" id="SM00220">
    <property type="entry name" value="S_TKc"/>
    <property type="match status" value="1"/>
</dbReference>
<reference evidence="18" key="2">
    <citation type="submission" date="2025-04" db="UniProtKB">
        <authorList>
            <consortium name="RefSeq"/>
        </authorList>
    </citation>
    <scope>IDENTIFICATION</scope>
    <source>
        <tissue evidence="18">Whole blood</tissue>
    </source>
</reference>
<dbReference type="GO" id="GO:0005524">
    <property type="term" value="F:ATP binding"/>
    <property type="evidence" value="ECO:0007669"/>
    <property type="project" value="UniProtKB-KW"/>
</dbReference>
<evidence type="ECO:0000256" key="5">
    <source>
        <dbReference type="ARBA" id="ARBA00022553"/>
    </source>
</evidence>
<dbReference type="GO" id="GO:0005737">
    <property type="term" value="C:cytoplasm"/>
    <property type="evidence" value="ECO:0007669"/>
    <property type="project" value="TreeGrafter"/>
</dbReference>
<evidence type="ECO:0000313" key="16">
    <source>
        <dbReference type="Ensembl" id="ENSUMAP00000009466"/>
    </source>
</evidence>
<keyword evidence="5" id="KW-0597">Phosphoprotein</keyword>
<feature type="region of interest" description="Disordered" evidence="14">
    <location>
        <begin position="120"/>
        <end position="139"/>
    </location>
</feature>
<comment type="cofactor">
    <cofactor evidence="1">
        <name>Mg(2+)</name>
        <dbReference type="ChEBI" id="CHEBI:18420"/>
    </cofactor>
</comment>
<dbReference type="PANTHER" id="PTHR24346:SF49">
    <property type="entry name" value="NIM1 SERINE_THREONINE PROTEIN KINASE"/>
    <property type="match status" value="1"/>
</dbReference>
<comment type="catalytic activity">
    <reaction evidence="13">
        <text>L-seryl-[protein] + ATP = O-phospho-L-seryl-[protein] + ADP + H(+)</text>
        <dbReference type="Rhea" id="RHEA:17989"/>
        <dbReference type="Rhea" id="RHEA-COMP:9863"/>
        <dbReference type="Rhea" id="RHEA-COMP:11604"/>
        <dbReference type="ChEBI" id="CHEBI:15378"/>
        <dbReference type="ChEBI" id="CHEBI:29999"/>
        <dbReference type="ChEBI" id="CHEBI:30616"/>
        <dbReference type="ChEBI" id="CHEBI:83421"/>
        <dbReference type="ChEBI" id="CHEBI:456216"/>
        <dbReference type="EC" id="2.7.11.1"/>
    </reaction>
</comment>
<dbReference type="PROSITE" id="PS00108">
    <property type="entry name" value="PROTEIN_KINASE_ST"/>
    <property type="match status" value="1"/>
</dbReference>
<dbReference type="InterPro" id="IPR008271">
    <property type="entry name" value="Ser/Thr_kinase_AS"/>
</dbReference>
<evidence type="ECO:0000256" key="3">
    <source>
        <dbReference type="ARBA" id="ARBA00012513"/>
    </source>
</evidence>
<sequence length="507" mass="57426">MTAVYVNGGGLVTPHYARWDRRESVESGCQTECSKDEDEGQPRQLTPFEKLTQDMSQDEKVVREITLGKRIGFYRIRGEIGSGNFSQVKLGIHSLTKGPGTAALPRTTHTENKNKYCRQRSKCAHSRRQRPCPSPSQKPQWPCVIPGSAPISDRPRLSYKVLRSSCFAKKVAIKILDKTKLDQKTQRLLSREISSMEKLHHPNIIRLYEVVETLSKLHLVMEYAGGGELFGKISTEGKLSEPESKLIFSQIVSAVKHMHENQIIHRDLKAENVFYTNNTCVKVGDFGFSTVSKKGEMLNTFCGSPPYAAPELFRDEHYVGIYVDIWALGVLLYFMVTGTMPFRAETVAKLKKSILEGTYSVPPHVSEPCLRLIRGVLQPVPTDRHGIDSIMNNEWLQGVPCPTPLEPFQLDPKHLSETSTLKEEENEVKSTLEHLGITEEHIRNNRGRDARSSITGVYRIILHRVQRRKALESVPIMILPDPKERDLKKGSRVYRGIRHTSKFCSIL</sequence>
<comment type="catalytic activity">
    <reaction evidence="12">
        <text>L-threonyl-[protein] + ATP = O-phospho-L-threonyl-[protein] + ADP + H(+)</text>
        <dbReference type="Rhea" id="RHEA:46608"/>
        <dbReference type="Rhea" id="RHEA-COMP:11060"/>
        <dbReference type="Rhea" id="RHEA-COMP:11605"/>
        <dbReference type="ChEBI" id="CHEBI:15378"/>
        <dbReference type="ChEBI" id="CHEBI:30013"/>
        <dbReference type="ChEBI" id="CHEBI:30616"/>
        <dbReference type="ChEBI" id="CHEBI:61977"/>
        <dbReference type="ChEBI" id="CHEBI:456216"/>
        <dbReference type="EC" id="2.7.11.1"/>
    </reaction>
</comment>
<dbReference type="CTD" id="167359"/>
<dbReference type="GO" id="GO:0000287">
    <property type="term" value="F:magnesium ion binding"/>
    <property type="evidence" value="ECO:0007669"/>
    <property type="project" value="Ensembl"/>
</dbReference>
<dbReference type="RefSeq" id="XP_040486396.1">
    <property type="nucleotide sequence ID" value="XM_040630462.1"/>
</dbReference>
<protein>
    <recommendedName>
        <fullName evidence="3">non-specific serine/threonine protein kinase</fullName>
        <ecNumber evidence="3">2.7.11.1</ecNumber>
    </recommendedName>
</protein>
<proteinExistence type="inferred from homology"/>
<dbReference type="PANTHER" id="PTHR24346">
    <property type="entry name" value="MAP/MICROTUBULE AFFINITY-REGULATING KINASE"/>
    <property type="match status" value="1"/>
</dbReference>
<feature type="domain" description="Protein kinase" evidence="15">
    <location>
        <begin position="74"/>
        <end position="396"/>
    </location>
</feature>
<reference evidence="16" key="1">
    <citation type="submission" date="2019-03" db="UniProtKB">
        <authorList>
            <consortium name="Ensembl"/>
        </authorList>
    </citation>
    <scope>IDENTIFICATION</scope>
</reference>
<dbReference type="KEGG" id="umr:103664654"/>
<evidence type="ECO:0000256" key="12">
    <source>
        <dbReference type="ARBA" id="ARBA00047899"/>
    </source>
</evidence>
<evidence type="ECO:0000313" key="18">
    <source>
        <dbReference type="RefSeq" id="XP_040486396.1"/>
    </source>
</evidence>
<name>A0A384C7K8_URSMA</name>
<dbReference type="Pfam" id="PF00069">
    <property type="entry name" value="Pkinase"/>
    <property type="match status" value="1"/>
</dbReference>
<evidence type="ECO:0000256" key="2">
    <source>
        <dbReference type="ARBA" id="ARBA00006692"/>
    </source>
</evidence>
<evidence type="ECO:0000256" key="9">
    <source>
        <dbReference type="ARBA" id="ARBA00022777"/>
    </source>
</evidence>
<evidence type="ECO:0000256" key="8">
    <source>
        <dbReference type="ARBA" id="ARBA00022741"/>
    </source>
</evidence>